<keyword evidence="3" id="KW-1185">Reference proteome</keyword>
<feature type="region of interest" description="Disordered" evidence="1">
    <location>
        <begin position="23"/>
        <end position="59"/>
    </location>
</feature>
<dbReference type="AlphaFoldDB" id="A0A368W100"/>
<organism evidence="2 3">
    <name type="scientific">Halopolyspora algeriensis</name>
    <dbReference type="NCBI Taxonomy" id="1500506"/>
    <lineage>
        <taxon>Bacteria</taxon>
        <taxon>Bacillati</taxon>
        <taxon>Actinomycetota</taxon>
        <taxon>Actinomycetes</taxon>
        <taxon>Actinomycetes incertae sedis</taxon>
        <taxon>Halopolyspora</taxon>
    </lineage>
</organism>
<dbReference type="Proteomes" id="UP000253495">
    <property type="component" value="Unassembled WGS sequence"/>
</dbReference>
<sequence length="59" mass="6539">MELAIFLAGVAVLTGLGMLLAWPRDTDPDSDENRHHGDELRRQRREAAVRAAATRRGKA</sequence>
<evidence type="ECO:0000313" key="2">
    <source>
        <dbReference type="EMBL" id="RCW46271.1"/>
    </source>
</evidence>
<feature type="compositionally biased region" description="Basic and acidic residues" evidence="1">
    <location>
        <begin position="24"/>
        <end position="48"/>
    </location>
</feature>
<reference evidence="2 3" key="1">
    <citation type="submission" date="2018-07" db="EMBL/GenBank/DDBJ databases">
        <title>Genomic Encyclopedia of Type Strains, Phase III (KMG-III): the genomes of soil and plant-associated and newly described type strains.</title>
        <authorList>
            <person name="Whitman W."/>
        </authorList>
    </citation>
    <scope>NUCLEOTIDE SEQUENCE [LARGE SCALE GENOMIC DNA]</scope>
    <source>
        <strain evidence="2 3">CECT 8575</strain>
    </source>
</reference>
<accession>A0A368W100</accession>
<evidence type="ECO:0008006" key="4">
    <source>
        <dbReference type="Google" id="ProtNLM"/>
    </source>
</evidence>
<protein>
    <recommendedName>
        <fullName evidence="4">Secreted protein with PEP-CTERM sorting signal</fullName>
    </recommendedName>
</protein>
<gene>
    <name evidence="2" type="ORF">DFQ14_102574</name>
</gene>
<dbReference type="RefSeq" id="WP_114452049.1">
    <property type="nucleotide sequence ID" value="NZ_QPJC01000002.1"/>
</dbReference>
<proteinExistence type="predicted"/>
<evidence type="ECO:0000256" key="1">
    <source>
        <dbReference type="SAM" id="MobiDB-lite"/>
    </source>
</evidence>
<name>A0A368W100_9ACTN</name>
<dbReference type="EMBL" id="QPJC01000002">
    <property type="protein sequence ID" value="RCW46271.1"/>
    <property type="molecule type" value="Genomic_DNA"/>
</dbReference>
<evidence type="ECO:0000313" key="3">
    <source>
        <dbReference type="Proteomes" id="UP000253495"/>
    </source>
</evidence>
<comment type="caution">
    <text evidence="2">The sequence shown here is derived from an EMBL/GenBank/DDBJ whole genome shotgun (WGS) entry which is preliminary data.</text>
</comment>